<dbReference type="AlphaFoldDB" id="K2IK97"/>
<reference evidence="1 2" key="1">
    <citation type="journal article" date="2012" name="J. Bacteriol.">
        <title>Genome Sequence of Gallaecimonas xiamenensis Type Strain 3-C-1.</title>
        <authorList>
            <person name="Lai Q."/>
            <person name="Wang L."/>
            <person name="Wang W."/>
            <person name="Shao Z."/>
        </authorList>
    </citation>
    <scope>NUCLEOTIDE SEQUENCE [LARGE SCALE GENOMIC DNA]</scope>
    <source>
        <strain evidence="1 2">3-C-1</strain>
    </source>
</reference>
<accession>K2IK97</accession>
<evidence type="ECO:0000313" key="1">
    <source>
        <dbReference type="EMBL" id="EKE70566.1"/>
    </source>
</evidence>
<protein>
    <submittedName>
        <fullName evidence="1">Uncharacterized protein</fullName>
    </submittedName>
</protein>
<sequence length="288" mass="33249">MLTALKNKLVQNGTHGGPDFDHSEHHQIDCGFAHIDILQPGSLIDNADPKRYPRFVDLSDFDANAVESGQQRRTGHRHVTVEAALWQYRQPRWFKHQHDPFTLVTAIWTVEKLKAPLAGADTSALSHYLQSDYQQYFEAQGGHNWQLRQKALAFCATRQYQSEPARVDAYYQSILDGSADPGHLAQVEEEYGDYIDSCVEADRVHLPQQFEQVQFAGEEWVRFSWSHHGVRPDNLYYCRPLGNQYQLVVDFSLNRMLPDCDQYWLDRAKEDFEKVITGTRVKTLALPR</sequence>
<organism evidence="1 2">
    <name type="scientific">Gallaecimonas xiamenensis 3-C-1</name>
    <dbReference type="NCBI Taxonomy" id="745411"/>
    <lineage>
        <taxon>Bacteria</taxon>
        <taxon>Pseudomonadati</taxon>
        <taxon>Pseudomonadota</taxon>
        <taxon>Gammaproteobacteria</taxon>
        <taxon>Enterobacterales</taxon>
        <taxon>Gallaecimonadaceae</taxon>
        <taxon>Gallaecimonas</taxon>
    </lineage>
</organism>
<dbReference type="OrthoDB" id="7058000at2"/>
<gene>
    <name evidence="1" type="ORF">B3C1_13548</name>
</gene>
<name>K2IK97_9GAMM</name>
<evidence type="ECO:0000313" key="2">
    <source>
        <dbReference type="Proteomes" id="UP000006755"/>
    </source>
</evidence>
<dbReference type="RefSeq" id="WP_008485505.1">
    <property type="nucleotide sequence ID" value="NZ_AMRI01000020.1"/>
</dbReference>
<keyword evidence="2" id="KW-1185">Reference proteome</keyword>
<dbReference type="Proteomes" id="UP000006755">
    <property type="component" value="Unassembled WGS sequence"/>
</dbReference>
<comment type="caution">
    <text evidence="1">The sequence shown here is derived from an EMBL/GenBank/DDBJ whole genome shotgun (WGS) entry which is preliminary data.</text>
</comment>
<dbReference type="EMBL" id="AMRI01000020">
    <property type="protein sequence ID" value="EKE70566.1"/>
    <property type="molecule type" value="Genomic_DNA"/>
</dbReference>
<dbReference type="STRING" id="745411.B3C1_13548"/>
<proteinExistence type="predicted"/>